<accession>A0A2I0B2S2</accession>
<dbReference type="SUPFAM" id="SSF54277">
    <property type="entry name" value="CAD &amp; PB1 domains"/>
    <property type="match status" value="1"/>
</dbReference>
<sequence>MVGSSSSSSSSCASIGSLDDVTIKTCSTVKFLCSYGGRILPCYPDGRLRYIGGETRVLAVDRFVSFSDLQLKLGELCGWETVNLRCQLPTDDLDALVSITSDEDLANLLEEYDLASRERQSPLKIRAFLHPTRAKSPKSATPPRTPLSLLAPSPFSRYCRAPFPQPIHTFVNNRCVHRSASPVRYSIRPVRSGGDLNRFYGHPAVGCSPCPNLVHHGKHWQ</sequence>
<dbReference type="EMBL" id="KZ451921">
    <property type="protein sequence ID" value="PKA62082.1"/>
    <property type="molecule type" value="Genomic_DNA"/>
</dbReference>
<protein>
    <recommendedName>
        <fullName evidence="1">PB1 domain-containing protein</fullName>
    </recommendedName>
</protein>
<dbReference type="Pfam" id="PF00564">
    <property type="entry name" value="PB1"/>
    <property type="match status" value="1"/>
</dbReference>
<dbReference type="SMART" id="SM00666">
    <property type="entry name" value="PB1"/>
    <property type="match status" value="1"/>
</dbReference>
<dbReference type="InterPro" id="IPR053198">
    <property type="entry name" value="Gynoecium_Dev_Regulator"/>
</dbReference>
<dbReference type="Proteomes" id="UP000236161">
    <property type="component" value="Unassembled WGS sequence"/>
</dbReference>
<dbReference type="CDD" id="cd06410">
    <property type="entry name" value="PB1_UP2"/>
    <property type="match status" value="1"/>
</dbReference>
<dbReference type="InterPro" id="IPR000270">
    <property type="entry name" value="PB1_dom"/>
</dbReference>
<feature type="domain" description="PB1" evidence="1">
    <location>
        <begin position="43"/>
        <end position="132"/>
    </location>
</feature>
<dbReference type="OrthoDB" id="1914296at2759"/>
<dbReference type="PANTHER" id="PTHR31066:SF10">
    <property type="entry name" value="OCTICOSAPEPTIDE_PHOX_BEM1P FAMILY PROTEIN"/>
    <property type="match status" value="1"/>
</dbReference>
<dbReference type="PANTHER" id="PTHR31066">
    <property type="entry name" value="OS05G0427100 PROTEIN-RELATED"/>
    <property type="match status" value="1"/>
</dbReference>
<dbReference type="STRING" id="1088818.A0A2I0B2S2"/>
<name>A0A2I0B2S2_9ASPA</name>
<keyword evidence="3" id="KW-1185">Reference proteome</keyword>
<evidence type="ECO:0000313" key="3">
    <source>
        <dbReference type="Proteomes" id="UP000236161"/>
    </source>
</evidence>
<dbReference type="Gene3D" id="3.10.20.90">
    <property type="entry name" value="Phosphatidylinositol 3-kinase Catalytic Subunit, Chain A, domain 1"/>
    <property type="match status" value="1"/>
</dbReference>
<dbReference type="AlphaFoldDB" id="A0A2I0B2S2"/>
<organism evidence="2 3">
    <name type="scientific">Apostasia shenzhenica</name>
    <dbReference type="NCBI Taxonomy" id="1088818"/>
    <lineage>
        <taxon>Eukaryota</taxon>
        <taxon>Viridiplantae</taxon>
        <taxon>Streptophyta</taxon>
        <taxon>Embryophyta</taxon>
        <taxon>Tracheophyta</taxon>
        <taxon>Spermatophyta</taxon>
        <taxon>Magnoliopsida</taxon>
        <taxon>Liliopsida</taxon>
        <taxon>Asparagales</taxon>
        <taxon>Orchidaceae</taxon>
        <taxon>Apostasioideae</taxon>
        <taxon>Apostasia</taxon>
    </lineage>
</organism>
<reference evidence="2 3" key="1">
    <citation type="journal article" date="2017" name="Nature">
        <title>The Apostasia genome and the evolution of orchids.</title>
        <authorList>
            <person name="Zhang G.Q."/>
            <person name="Liu K.W."/>
            <person name="Li Z."/>
            <person name="Lohaus R."/>
            <person name="Hsiao Y.Y."/>
            <person name="Niu S.C."/>
            <person name="Wang J.Y."/>
            <person name="Lin Y.C."/>
            <person name="Xu Q."/>
            <person name="Chen L.J."/>
            <person name="Yoshida K."/>
            <person name="Fujiwara S."/>
            <person name="Wang Z.W."/>
            <person name="Zhang Y.Q."/>
            <person name="Mitsuda N."/>
            <person name="Wang M."/>
            <person name="Liu G.H."/>
            <person name="Pecoraro L."/>
            <person name="Huang H.X."/>
            <person name="Xiao X.J."/>
            <person name="Lin M."/>
            <person name="Wu X.Y."/>
            <person name="Wu W.L."/>
            <person name="Chen Y.Y."/>
            <person name="Chang S.B."/>
            <person name="Sakamoto S."/>
            <person name="Ohme-Takagi M."/>
            <person name="Yagi M."/>
            <person name="Zeng S.J."/>
            <person name="Shen C.Y."/>
            <person name="Yeh C.M."/>
            <person name="Luo Y.B."/>
            <person name="Tsai W.C."/>
            <person name="Van de Peer Y."/>
            <person name="Liu Z.J."/>
        </authorList>
    </citation>
    <scope>NUCLEOTIDE SEQUENCE [LARGE SCALE GENOMIC DNA]</scope>
    <source>
        <strain evidence="3">cv. Shenzhen</strain>
        <tissue evidence="2">Stem</tissue>
    </source>
</reference>
<evidence type="ECO:0000313" key="2">
    <source>
        <dbReference type="EMBL" id="PKA62082.1"/>
    </source>
</evidence>
<proteinExistence type="predicted"/>
<gene>
    <name evidence="2" type="ORF">AXF42_Ash018307</name>
</gene>
<evidence type="ECO:0000259" key="1">
    <source>
        <dbReference type="SMART" id="SM00666"/>
    </source>
</evidence>